<dbReference type="Proteomes" id="UP001149719">
    <property type="component" value="Unassembled WGS sequence"/>
</dbReference>
<evidence type="ECO:0000259" key="5">
    <source>
        <dbReference type="PROSITE" id="PS51192"/>
    </source>
</evidence>
<dbReference type="PANTHER" id="PTHR43519:SF1">
    <property type="entry name" value="ATP-DEPENDENT RNA HELICASE HRPB"/>
    <property type="match status" value="1"/>
</dbReference>
<dbReference type="InterPro" id="IPR013689">
    <property type="entry name" value="RNA_helicase_ATP-dep_HrpB_C"/>
</dbReference>
<dbReference type="InterPro" id="IPR007502">
    <property type="entry name" value="Helicase-assoc_dom"/>
</dbReference>
<dbReference type="SMART" id="SM00490">
    <property type="entry name" value="HELICc"/>
    <property type="match status" value="1"/>
</dbReference>
<evidence type="ECO:0000256" key="4">
    <source>
        <dbReference type="ARBA" id="ARBA00022840"/>
    </source>
</evidence>
<dbReference type="RefSeq" id="WP_269124780.1">
    <property type="nucleotide sequence ID" value="NZ_JAPUBN010000013.1"/>
</dbReference>
<dbReference type="CDD" id="cd17990">
    <property type="entry name" value="DEXHc_HrpB"/>
    <property type="match status" value="1"/>
</dbReference>
<dbReference type="CDD" id="cd18791">
    <property type="entry name" value="SF2_C_RHA"/>
    <property type="match status" value="1"/>
</dbReference>
<evidence type="ECO:0000256" key="1">
    <source>
        <dbReference type="ARBA" id="ARBA00022741"/>
    </source>
</evidence>
<keyword evidence="3 7" id="KW-0347">Helicase</keyword>
<accession>A0ABT4JTV6</accession>
<keyword evidence="2" id="KW-0378">Hydrolase</keyword>
<dbReference type="Gene3D" id="1.20.120.1080">
    <property type="match status" value="1"/>
</dbReference>
<dbReference type="Pfam" id="PF00270">
    <property type="entry name" value="DEAD"/>
    <property type="match status" value="1"/>
</dbReference>
<name>A0ABT4JTV6_9GAMM</name>
<dbReference type="InterPro" id="IPR011545">
    <property type="entry name" value="DEAD/DEAH_box_helicase_dom"/>
</dbReference>
<dbReference type="Pfam" id="PF00271">
    <property type="entry name" value="Helicase_C"/>
    <property type="match status" value="1"/>
</dbReference>
<dbReference type="Pfam" id="PF08482">
    <property type="entry name" value="HrpB_C"/>
    <property type="match status" value="1"/>
</dbReference>
<dbReference type="Gene3D" id="3.40.50.300">
    <property type="entry name" value="P-loop containing nucleotide triphosphate hydrolases"/>
    <property type="match status" value="2"/>
</dbReference>
<evidence type="ECO:0000256" key="2">
    <source>
        <dbReference type="ARBA" id="ARBA00022801"/>
    </source>
</evidence>
<dbReference type="InterPro" id="IPR049614">
    <property type="entry name" value="HrpB_DEXH"/>
</dbReference>
<keyword evidence="4" id="KW-0067">ATP-binding</keyword>
<evidence type="ECO:0000259" key="6">
    <source>
        <dbReference type="PROSITE" id="PS51194"/>
    </source>
</evidence>
<keyword evidence="1" id="KW-0547">Nucleotide-binding</keyword>
<dbReference type="EMBL" id="JAPUBN010000013">
    <property type="protein sequence ID" value="MCZ2721753.1"/>
    <property type="molecule type" value="Genomic_DNA"/>
</dbReference>
<gene>
    <name evidence="7" type="primary">hrpB</name>
    <name evidence="7" type="ORF">O1D97_08830</name>
</gene>
<comment type="caution">
    <text evidence="7">The sequence shown here is derived from an EMBL/GenBank/DDBJ whole genome shotgun (WGS) entry which is preliminary data.</text>
</comment>
<dbReference type="PIRSF" id="PIRSF005496">
    <property type="entry name" value="ATP_hel_hrpB"/>
    <property type="match status" value="1"/>
</dbReference>
<dbReference type="InterPro" id="IPR048333">
    <property type="entry name" value="HA2_WH"/>
</dbReference>
<feature type="domain" description="Helicase ATP-binding" evidence="5">
    <location>
        <begin position="18"/>
        <end position="184"/>
    </location>
</feature>
<dbReference type="SMART" id="SM00487">
    <property type="entry name" value="DEXDc"/>
    <property type="match status" value="1"/>
</dbReference>
<dbReference type="InterPro" id="IPR014001">
    <property type="entry name" value="Helicase_ATP-bd"/>
</dbReference>
<dbReference type="PROSITE" id="PS51192">
    <property type="entry name" value="HELICASE_ATP_BIND_1"/>
    <property type="match status" value="1"/>
</dbReference>
<dbReference type="SUPFAM" id="SSF52540">
    <property type="entry name" value="P-loop containing nucleoside triphosphate hydrolases"/>
    <property type="match status" value="1"/>
</dbReference>
<sequence length="839" mass="95201">MIKQTEILPIYSIIPLLKRHLLLNDNAILEAEPGAGKTTLVPIALLEEPWLNNRKIVMLEPRRLAAKSAAQRLSELLNESIGQTVGYRIRHETKISKQTRIEVVTEGILTRMLQTDPSLEDIGLIIFDEFHERSLHSDLALALCLQGRSLFREKSPLKLLVMSATLDTQSLEKLLNTSRIHCSGRTFPIEIEYGNLTLKQDQILPTIITQIHHALLNHEGDILVFLPGQKEIRTIKSRLEEQYNNTQLEIVALYGNLAFSKQQEAIQTNKHNRRKIVLSTNIAQTSLTIEGIRIVIDSGLSREAIFDPNIGITRLHTRKVTQSESIQRTGRAGRTAPGIGYRWWSQEQQSRLEAQPTAEIYQMDLAPLVIELARWGVDSVNELSWLDTPPKAHVKQAQEQLVQLDILKDDSFILTPLGETIASLPLDPRISRLILAANSVQSQQLALKLASLLSEKDPLQQIQQSDIEKRLSWLSKGTDNHTRQHKKLIHQLSKQIQLHSHYQDDNVFHEPLETARLLANAFPDRVGKRQLSKDDRKTSYKLANGRIADLPIEDSLNQSEWIVAIDMGSATTAKNEVIYLACDLPATLIETELTDKTRQQPHLTWAKNEDALTAKSRTMLGKLIIRESSLTHVSRQEISQCACQYIRAVGIHCLPWDNESRMLQERLNFLHENVSRTAWPSYENTLLLDSLEAWLAPYLEGTTHKNHLKKLNLKQILLDQLSWKQQQELSTLAPESIKAASGSNIKLDYSSNPPSLEVKLQEMFGCLETPKIGGVSVKIALLSPARKPLAITQDLPFFWKEVYPEVKKEMRGRYPKHPWPDDPLTALATHKTKRALIHK</sequence>
<dbReference type="InterPro" id="IPR010225">
    <property type="entry name" value="HrpB"/>
</dbReference>
<dbReference type="PROSITE" id="PS51194">
    <property type="entry name" value="HELICASE_CTER"/>
    <property type="match status" value="1"/>
</dbReference>
<dbReference type="PANTHER" id="PTHR43519">
    <property type="entry name" value="ATP-DEPENDENT RNA HELICASE HRPB"/>
    <property type="match status" value="1"/>
</dbReference>
<dbReference type="NCBIfam" id="TIGR01970">
    <property type="entry name" value="DEAH_box_HrpB"/>
    <property type="match status" value="1"/>
</dbReference>
<dbReference type="Pfam" id="PF04408">
    <property type="entry name" value="WHD_HA2"/>
    <property type="match status" value="1"/>
</dbReference>
<dbReference type="InterPro" id="IPR027417">
    <property type="entry name" value="P-loop_NTPase"/>
</dbReference>
<evidence type="ECO:0000313" key="7">
    <source>
        <dbReference type="EMBL" id="MCZ2721753.1"/>
    </source>
</evidence>
<proteinExistence type="predicted"/>
<evidence type="ECO:0000256" key="3">
    <source>
        <dbReference type="ARBA" id="ARBA00022806"/>
    </source>
</evidence>
<protein>
    <submittedName>
        <fullName evidence="7">ATP-dependent helicase HrpB</fullName>
    </submittedName>
</protein>
<dbReference type="SMART" id="SM00847">
    <property type="entry name" value="HA2"/>
    <property type="match status" value="1"/>
</dbReference>
<reference evidence="7" key="1">
    <citation type="submission" date="2022-12" db="EMBL/GenBank/DDBJ databases">
        <title>Marinomonas 15G1-11 sp. nov, isolated from marine algae.</title>
        <authorList>
            <person name="Butt M."/>
            <person name="Choi D.G."/>
            <person name="Kim J.M."/>
            <person name="Lee J.K."/>
            <person name="Baek J.H."/>
            <person name="Jeon C.O."/>
        </authorList>
    </citation>
    <scope>NUCLEOTIDE SEQUENCE</scope>
    <source>
        <strain evidence="7">15G1-11</strain>
    </source>
</reference>
<feature type="domain" description="Helicase C-terminal" evidence="6">
    <location>
        <begin position="210"/>
        <end position="376"/>
    </location>
</feature>
<keyword evidence="8" id="KW-1185">Reference proteome</keyword>
<dbReference type="InterPro" id="IPR001650">
    <property type="entry name" value="Helicase_C-like"/>
</dbReference>
<evidence type="ECO:0000313" key="8">
    <source>
        <dbReference type="Proteomes" id="UP001149719"/>
    </source>
</evidence>
<organism evidence="7 8">
    <name type="scientific">Marinomonas phaeophyticola</name>
    <dbReference type="NCBI Taxonomy" id="3004091"/>
    <lineage>
        <taxon>Bacteria</taxon>
        <taxon>Pseudomonadati</taxon>
        <taxon>Pseudomonadota</taxon>
        <taxon>Gammaproteobacteria</taxon>
        <taxon>Oceanospirillales</taxon>
        <taxon>Oceanospirillaceae</taxon>
        <taxon>Marinomonas</taxon>
    </lineage>
</organism>
<dbReference type="GO" id="GO:0004386">
    <property type="term" value="F:helicase activity"/>
    <property type="evidence" value="ECO:0007669"/>
    <property type="project" value="UniProtKB-KW"/>
</dbReference>